<evidence type="ECO:0000313" key="2">
    <source>
        <dbReference type="Proteomes" id="UP000886501"/>
    </source>
</evidence>
<sequence>MAFNGILKEVCDDATQSTCDEDQASNRNAKGCSCFWLTHHDRRWGDKGSRTSLCTTTTGIRRYMTLE</sequence>
<reference evidence="1" key="1">
    <citation type="submission" date="2019-10" db="EMBL/GenBank/DDBJ databases">
        <authorList>
            <consortium name="DOE Joint Genome Institute"/>
            <person name="Kuo A."/>
            <person name="Miyauchi S."/>
            <person name="Kiss E."/>
            <person name="Drula E."/>
            <person name="Kohler A."/>
            <person name="Sanchez-Garcia M."/>
            <person name="Andreopoulos B."/>
            <person name="Barry K.W."/>
            <person name="Bonito G."/>
            <person name="Buee M."/>
            <person name="Carver A."/>
            <person name="Chen C."/>
            <person name="Cichocki N."/>
            <person name="Clum A."/>
            <person name="Culley D."/>
            <person name="Crous P.W."/>
            <person name="Fauchery L."/>
            <person name="Girlanda M."/>
            <person name="Hayes R."/>
            <person name="Keri Z."/>
            <person name="Labutti K."/>
            <person name="Lipzen A."/>
            <person name="Lombard V."/>
            <person name="Magnuson J."/>
            <person name="Maillard F."/>
            <person name="Morin E."/>
            <person name="Murat C."/>
            <person name="Nolan M."/>
            <person name="Ohm R."/>
            <person name="Pangilinan J."/>
            <person name="Pereira M."/>
            <person name="Perotto S."/>
            <person name="Peter M."/>
            <person name="Riley R."/>
            <person name="Sitrit Y."/>
            <person name="Stielow B."/>
            <person name="Szollosi G."/>
            <person name="Zifcakova L."/>
            <person name="Stursova M."/>
            <person name="Spatafora J.W."/>
            <person name="Tedersoo L."/>
            <person name="Vaario L.-M."/>
            <person name="Yamada A."/>
            <person name="Yan M."/>
            <person name="Wang P."/>
            <person name="Xu J."/>
            <person name="Bruns T."/>
            <person name="Baldrian P."/>
            <person name="Vilgalys R."/>
            <person name="Henrissat B."/>
            <person name="Grigoriev I.V."/>
            <person name="Hibbett D."/>
            <person name="Nagy L.G."/>
            <person name="Martin F.M."/>
        </authorList>
    </citation>
    <scope>NUCLEOTIDE SEQUENCE</scope>
    <source>
        <strain evidence="1">P2</strain>
    </source>
</reference>
<gene>
    <name evidence="1" type="ORF">BDM02DRAFT_3124985</name>
</gene>
<dbReference type="EMBL" id="MU118884">
    <property type="protein sequence ID" value="KAF9641936.1"/>
    <property type="molecule type" value="Genomic_DNA"/>
</dbReference>
<keyword evidence="2" id="KW-1185">Reference proteome</keyword>
<evidence type="ECO:0000313" key="1">
    <source>
        <dbReference type="EMBL" id="KAF9641936.1"/>
    </source>
</evidence>
<name>A0ACB6YWZ9_THEGA</name>
<comment type="caution">
    <text evidence="1">The sequence shown here is derived from an EMBL/GenBank/DDBJ whole genome shotgun (WGS) entry which is preliminary data.</text>
</comment>
<accession>A0ACB6YWZ9</accession>
<reference evidence="1" key="2">
    <citation type="journal article" date="2020" name="Nat. Commun.">
        <title>Large-scale genome sequencing of mycorrhizal fungi provides insights into the early evolution of symbiotic traits.</title>
        <authorList>
            <person name="Miyauchi S."/>
            <person name="Kiss E."/>
            <person name="Kuo A."/>
            <person name="Drula E."/>
            <person name="Kohler A."/>
            <person name="Sanchez-Garcia M."/>
            <person name="Morin E."/>
            <person name="Andreopoulos B."/>
            <person name="Barry K.W."/>
            <person name="Bonito G."/>
            <person name="Buee M."/>
            <person name="Carver A."/>
            <person name="Chen C."/>
            <person name="Cichocki N."/>
            <person name="Clum A."/>
            <person name="Culley D."/>
            <person name="Crous P.W."/>
            <person name="Fauchery L."/>
            <person name="Girlanda M."/>
            <person name="Hayes R.D."/>
            <person name="Keri Z."/>
            <person name="LaButti K."/>
            <person name="Lipzen A."/>
            <person name="Lombard V."/>
            <person name="Magnuson J."/>
            <person name="Maillard F."/>
            <person name="Murat C."/>
            <person name="Nolan M."/>
            <person name="Ohm R.A."/>
            <person name="Pangilinan J."/>
            <person name="Pereira M.F."/>
            <person name="Perotto S."/>
            <person name="Peter M."/>
            <person name="Pfister S."/>
            <person name="Riley R."/>
            <person name="Sitrit Y."/>
            <person name="Stielow J.B."/>
            <person name="Szollosi G."/>
            <person name="Zifcakova L."/>
            <person name="Stursova M."/>
            <person name="Spatafora J.W."/>
            <person name="Tedersoo L."/>
            <person name="Vaario L.M."/>
            <person name="Yamada A."/>
            <person name="Yan M."/>
            <person name="Wang P."/>
            <person name="Xu J."/>
            <person name="Bruns T."/>
            <person name="Baldrian P."/>
            <person name="Vilgalys R."/>
            <person name="Dunand C."/>
            <person name="Henrissat B."/>
            <person name="Grigoriev I.V."/>
            <person name="Hibbett D."/>
            <person name="Nagy L.G."/>
            <person name="Martin F.M."/>
        </authorList>
    </citation>
    <scope>NUCLEOTIDE SEQUENCE</scope>
    <source>
        <strain evidence="1">P2</strain>
    </source>
</reference>
<protein>
    <submittedName>
        <fullName evidence="1">Uncharacterized protein</fullName>
    </submittedName>
</protein>
<proteinExistence type="predicted"/>
<dbReference type="Proteomes" id="UP000886501">
    <property type="component" value="Unassembled WGS sequence"/>
</dbReference>
<organism evidence="1 2">
    <name type="scientific">Thelephora ganbajun</name>
    <name type="common">Ganba fungus</name>
    <dbReference type="NCBI Taxonomy" id="370292"/>
    <lineage>
        <taxon>Eukaryota</taxon>
        <taxon>Fungi</taxon>
        <taxon>Dikarya</taxon>
        <taxon>Basidiomycota</taxon>
        <taxon>Agaricomycotina</taxon>
        <taxon>Agaricomycetes</taxon>
        <taxon>Thelephorales</taxon>
        <taxon>Thelephoraceae</taxon>
        <taxon>Thelephora</taxon>
    </lineage>
</organism>